<gene>
    <name evidence="1" type="ORF">ACFQS1_19880</name>
</gene>
<evidence type="ECO:0000313" key="1">
    <source>
        <dbReference type="EMBL" id="MFC7276259.1"/>
    </source>
</evidence>
<dbReference type="EMBL" id="JBHTBJ010000013">
    <property type="protein sequence ID" value="MFC7276259.1"/>
    <property type="molecule type" value="Genomic_DNA"/>
</dbReference>
<proteinExistence type="predicted"/>
<evidence type="ECO:0000313" key="2">
    <source>
        <dbReference type="Proteomes" id="UP001596548"/>
    </source>
</evidence>
<protein>
    <submittedName>
        <fullName evidence="1">Uncharacterized protein</fullName>
    </submittedName>
</protein>
<sequence>MASDVLDRTARQVYIPGHAGYIHRLATAKTSSRLGRVYTSDCDRTYYGMDGAVLTTAAVTCPHCGGA</sequence>
<keyword evidence="2" id="KW-1185">Reference proteome</keyword>
<dbReference type="Proteomes" id="UP001596548">
    <property type="component" value="Unassembled WGS sequence"/>
</dbReference>
<reference evidence="2" key="1">
    <citation type="journal article" date="2019" name="Int. J. Syst. Evol. Microbiol.">
        <title>The Global Catalogue of Microorganisms (GCM) 10K type strain sequencing project: providing services to taxonomists for standard genome sequencing and annotation.</title>
        <authorList>
            <consortium name="The Broad Institute Genomics Platform"/>
            <consortium name="The Broad Institute Genome Sequencing Center for Infectious Disease"/>
            <person name="Wu L."/>
            <person name="Ma J."/>
        </authorList>
    </citation>
    <scope>NUCLEOTIDE SEQUENCE [LARGE SCALE GENOMIC DNA]</scope>
    <source>
        <strain evidence="2">XZYJT-10</strain>
    </source>
</reference>
<dbReference type="RefSeq" id="WP_378970340.1">
    <property type="nucleotide sequence ID" value="NZ_JBHTBJ010000013.1"/>
</dbReference>
<name>A0ABW2HTW2_9ACTN</name>
<comment type="caution">
    <text evidence="1">The sequence shown here is derived from an EMBL/GenBank/DDBJ whole genome shotgun (WGS) entry which is preliminary data.</text>
</comment>
<accession>A0ABW2HTW2</accession>
<organism evidence="1 2">
    <name type="scientific">Paractinoplanes rhizophilus</name>
    <dbReference type="NCBI Taxonomy" id="1416877"/>
    <lineage>
        <taxon>Bacteria</taxon>
        <taxon>Bacillati</taxon>
        <taxon>Actinomycetota</taxon>
        <taxon>Actinomycetes</taxon>
        <taxon>Micromonosporales</taxon>
        <taxon>Micromonosporaceae</taxon>
        <taxon>Paractinoplanes</taxon>
    </lineage>
</organism>